<evidence type="ECO:0000313" key="2">
    <source>
        <dbReference type="EMBL" id="MDN5132132.1"/>
    </source>
</evidence>
<evidence type="ECO:0000256" key="1">
    <source>
        <dbReference type="SAM" id="MobiDB-lite"/>
    </source>
</evidence>
<dbReference type="RefSeq" id="WP_301344046.1">
    <property type="nucleotide sequence ID" value="NZ_JAPZCV010000004.1"/>
</dbReference>
<gene>
    <name evidence="2" type="ORF">PJV92_05290</name>
</gene>
<reference evidence="2" key="1">
    <citation type="journal article" date="2023" name="Microorganisms">
        <title>Genomic Characterization of Arcobacter butzleri Strains Isolated from Various Sources in Lithuania.</title>
        <authorList>
            <person name="Uljanovas D."/>
            <person name="Golz G."/>
            <person name="Fleischmann S."/>
            <person name="Kudirkiene E."/>
            <person name="Kasetiene N."/>
            <person name="Grineviciene A."/>
            <person name="Tamuleviciene E."/>
            <person name="Aksomaitiene J."/>
            <person name="Alter T."/>
            <person name="Malakauskas M."/>
        </authorList>
    </citation>
    <scope>NUCLEOTIDE SEQUENCE</scope>
    <source>
        <strain evidence="2">H19</strain>
    </source>
</reference>
<accession>A0AAP4PY56</accession>
<dbReference type="Proteomes" id="UP001171508">
    <property type="component" value="Unassembled WGS sequence"/>
</dbReference>
<evidence type="ECO:0008006" key="4">
    <source>
        <dbReference type="Google" id="ProtNLM"/>
    </source>
</evidence>
<sequence length="839" mass="97909">MIVEISGGESGIAEYLKGGRKKDRNFTRKEADKRVTLSGDLKVTDSIIKSLEFKENYTHITFAFKEDFVSIEDLKKAVFEFENFVKVAYSNDELNIYAEAHLPKLKSYVSKNGEVVIRKPHIHIVIPNVNLVTGRYIEPLGYIKKNTHYVDAFQELFNQKNGFESPKDNRRSEFNLESSIISRQKNDMFEKNIVEKEEILNYIIDKKVENYEEFQSYVKTVGTVKIRNENKDNEYFNIKYPHSAKGINLKEFCFSKEFIQEYSHEDKINFLADKLDEKFIEKKEVYDSKQTEKYEKDLKDWFDYKSKEIKYINQNSKFYKEVYKTLSKDEKIEILNQKEKEFYEKNDLEKEIENDVKGIQFAKGEQIKISELILSNDSVLAQNLKDFEEIEELKNIDFSKIDIKEVYENLSYEKGVLKNKYELLDDVIIAGSKNIKVKEMLVEQMNFNANEIHLLLNKIKNLEKFDLRSKDNDMSIKINIKTNVANSQKIDYLQIGTADKVGRFTGLIYDQADNSEKSSATLYVIADKVVDYAEFKKLSLSQEIEDKKDLLTNSSTEKHYSKVLKCNYEKENLTLTEVGKSYSNSQFNFKEIKPVEIGITEFKDGKKLDKNIFTLAKEFVLEKYHNAKDKLENFFTTKSSLAASNVVLNLELQNLKSRIEDLQTYNEAMREKIEAEKNKTVENQNAQKEENKQEQNKEPEKIEKKEYEFKDILDRAFDLKDKVESAREIKDLNLDENFVDMRDTALKLVENIESKSDLINLAKDEIKSLDLKESKAANLMLDNGLKIDSKESINKFVGVLKNIQELTTGDPSLDFESVLKNVVSQMKQNQNQLSHEAER</sequence>
<dbReference type="EMBL" id="JAQJJM010000011">
    <property type="protein sequence ID" value="MDN5132132.1"/>
    <property type="molecule type" value="Genomic_DNA"/>
</dbReference>
<protein>
    <recommendedName>
        <fullName evidence="4">Large polyvalent protein-associated domain-containing protein</fullName>
    </recommendedName>
</protein>
<dbReference type="AlphaFoldDB" id="A0AAP4PY56"/>
<reference evidence="2" key="2">
    <citation type="submission" date="2023-01" db="EMBL/GenBank/DDBJ databases">
        <authorList>
            <person name="Uljanovas D."/>
        </authorList>
    </citation>
    <scope>NUCLEOTIDE SEQUENCE</scope>
    <source>
        <strain evidence="2">H19</strain>
    </source>
</reference>
<feature type="compositionally biased region" description="Basic and acidic residues" evidence="1">
    <location>
        <begin position="687"/>
        <end position="701"/>
    </location>
</feature>
<organism evidence="2 3">
    <name type="scientific">Aliarcobacter butzleri</name>
    <dbReference type="NCBI Taxonomy" id="28197"/>
    <lineage>
        <taxon>Bacteria</taxon>
        <taxon>Pseudomonadati</taxon>
        <taxon>Campylobacterota</taxon>
        <taxon>Epsilonproteobacteria</taxon>
        <taxon>Campylobacterales</taxon>
        <taxon>Arcobacteraceae</taxon>
        <taxon>Aliarcobacter</taxon>
    </lineage>
</organism>
<feature type="region of interest" description="Disordered" evidence="1">
    <location>
        <begin position="675"/>
        <end position="701"/>
    </location>
</feature>
<proteinExistence type="predicted"/>
<evidence type="ECO:0000313" key="3">
    <source>
        <dbReference type="Proteomes" id="UP001171508"/>
    </source>
</evidence>
<comment type="caution">
    <text evidence="2">The sequence shown here is derived from an EMBL/GenBank/DDBJ whole genome shotgun (WGS) entry which is preliminary data.</text>
</comment>
<name>A0AAP4PY56_9BACT</name>